<dbReference type="RefSeq" id="XP_044563162.1">
    <property type="nucleotide sequence ID" value="XM_044705444.1"/>
</dbReference>
<keyword evidence="5" id="KW-1185">Reference proteome</keyword>
<dbReference type="VEuPathDB" id="AmoebaDB:FDP41_002269"/>
<dbReference type="OrthoDB" id="120976at2759"/>
<dbReference type="GO" id="GO:0005096">
    <property type="term" value="F:GTPase activator activity"/>
    <property type="evidence" value="ECO:0007669"/>
    <property type="project" value="UniProtKB-KW"/>
</dbReference>
<protein>
    <recommendedName>
        <fullName evidence="6">F-box domain-containing protein</fullName>
    </recommendedName>
</protein>
<sequence>MEKDDRGGLSITPNEESVALKFSSIITSSTAITLLNQSYGEEKEEIKKIRSESIDSNHDVVLVDDMVFSILQFLDSEFIVRVCMLVSKQWNEQARELSLELDFMFKDMTVEKLEILVVCSSMIQLKKLGLFSQNLGSGGVFAIASSNYLRNLESLDLDSNALNPYDVETLSQCNMLKNLTMLNLSHNELYPEGVQCICTSPFLTKLTELYLIDCKVINRGSSYIAQSQNLSNLTILDLKSNNIGVEGAKQLAESEYLGNLRKLY</sequence>
<evidence type="ECO:0008006" key="6">
    <source>
        <dbReference type="Google" id="ProtNLM"/>
    </source>
</evidence>
<dbReference type="Proteomes" id="UP000444721">
    <property type="component" value="Unassembled WGS sequence"/>
</dbReference>
<dbReference type="Pfam" id="PF13516">
    <property type="entry name" value="LRR_6"/>
    <property type="match status" value="2"/>
</dbReference>
<dbReference type="PANTHER" id="PTHR24113:SF12">
    <property type="entry name" value="RAN GTPASE-ACTIVATING PROTEIN 1"/>
    <property type="match status" value="1"/>
</dbReference>
<evidence type="ECO:0000256" key="3">
    <source>
        <dbReference type="ARBA" id="ARBA00022737"/>
    </source>
</evidence>
<evidence type="ECO:0000256" key="2">
    <source>
        <dbReference type="ARBA" id="ARBA00022614"/>
    </source>
</evidence>
<dbReference type="GeneID" id="68109487"/>
<evidence type="ECO:0000313" key="5">
    <source>
        <dbReference type="Proteomes" id="UP000444721"/>
    </source>
</evidence>
<dbReference type="VEuPathDB" id="AmoebaDB:NF0103810"/>
<comment type="caution">
    <text evidence="4">The sequence shown here is derived from an EMBL/GenBank/DDBJ whole genome shotgun (WGS) entry which is preliminary data.</text>
</comment>
<dbReference type="SUPFAM" id="SSF52047">
    <property type="entry name" value="RNI-like"/>
    <property type="match status" value="1"/>
</dbReference>
<evidence type="ECO:0000313" key="4">
    <source>
        <dbReference type="EMBL" id="KAF0978449.1"/>
    </source>
</evidence>
<name>A0A6A5BZN1_NAEFO</name>
<dbReference type="GO" id="GO:0006913">
    <property type="term" value="P:nucleocytoplasmic transport"/>
    <property type="evidence" value="ECO:0007669"/>
    <property type="project" value="TreeGrafter"/>
</dbReference>
<dbReference type="Gene3D" id="3.80.10.10">
    <property type="entry name" value="Ribonuclease Inhibitor"/>
    <property type="match status" value="2"/>
</dbReference>
<evidence type="ECO:0000256" key="1">
    <source>
        <dbReference type="ARBA" id="ARBA00022468"/>
    </source>
</evidence>
<dbReference type="InterPro" id="IPR032675">
    <property type="entry name" value="LRR_dom_sf"/>
</dbReference>
<proteinExistence type="predicted"/>
<keyword evidence="2" id="KW-0433">Leucine-rich repeat</keyword>
<dbReference type="EMBL" id="VFQX01000029">
    <property type="protein sequence ID" value="KAF0978449.1"/>
    <property type="molecule type" value="Genomic_DNA"/>
</dbReference>
<dbReference type="SUPFAM" id="SSF81383">
    <property type="entry name" value="F-box domain"/>
    <property type="match status" value="1"/>
</dbReference>
<dbReference type="PANTHER" id="PTHR24113">
    <property type="entry name" value="RAN GTPASE-ACTIVATING PROTEIN 1"/>
    <property type="match status" value="1"/>
</dbReference>
<keyword evidence="3" id="KW-0677">Repeat</keyword>
<dbReference type="GO" id="GO:0005829">
    <property type="term" value="C:cytosol"/>
    <property type="evidence" value="ECO:0007669"/>
    <property type="project" value="TreeGrafter"/>
</dbReference>
<dbReference type="InterPro" id="IPR001611">
    <property type="entry name" value="Leu-rich_rpt"/>
</dbReference>
<dbReference type="GO" id="GO:0031267">
    <property type="term" value="F:small GTPase binding"/>
    <property type="evidence" value="ECO:0007669"/>
    <property type="project" value="TreeGrafter"/>
</dbReference>
<dbReference type="GO" id="GO:0005634">
    <property type="term" value="C:nucleus"/>
    <property type="evidence" value="ECO:0007669"/>
    <property type="project" value="TreeGrafter"/>
</dbReference>
<dbReference type="VEuPathDB" id="AmoebaDB:NfTy_042900"/>
<organism evidence="4 5">
    <name type="scientific">Naegleria fowleri</name>
    <name type="common">Brain eating amoeba</name>
    <dbReference type="NCBI Taxonomy" id="5763"/>
    <lineage>
        <taxon>Eukaryota</taxon>
        <taxon>Discoba</taxon>
        <taxon>Heterolobosea</taxon>
        <taxon>Tetramitia</taxon>
        <taxon>Eutetramitia</taxon>
        <taxon>Vahlkampfiidae</taxon>
        <taxon>Naegleria</taxon>
    </lineage>
</organism>
<dbReference type="GO" id="GO:0048471">
    <property type="term" value="C:perinuclear region of cytoplasm"/>
    <property type="evidence" value="ECO:0007669"/>
    <property type="project" value="TreeGrafter"/>
</dbReference>
<keyword evidence="1" id="KW-0343">GTPase activation</keyword>
<dbReference type="OMA" id="IDCKVIN"/>
<accession>A0A6A5BZN1</accession>
<dbReference type="InterPro" id="IPR036047">
    <property type="entry name" value="F-box-like_dom_sf"/>
</dbReference>
<reference evidence="4 5" key="1">
    <citation type="journal article" date="2019" name="Sci. Rep.">
        <title>Nanopore sequencing improves the draft genome of the human pathogenic amoeba Naegleria fowleri.</title>
        <authorList>
            <person name="Liechti N."/>
            <person name="Schurch N."/>
            <person name="Bruggmann R."/>
            <person name="Wittwer M."/>
        </authorList>
    </citation>
    <scope>NUCLEOTIDE SEQUENCE [LARGE SCALE GENOMIC DNA]</scope>
    <source>
        <strain evidence="4 5">ATCC 30894</strain>
    </source>
</reference>
<dbReference type="AlphaFoldDB" id="A0A6A5BZN1"/>
<gene>
    <name evidence="4" type="ORF">FDP41_002269</name>
</gene>
<dbReference type="InterPro" id="IPR027038">
    <property type="entry name" value="RanGap"/>
</dbReference>